<dbReference type="CDD" id="cd07009">
    <property type="entry name" value="cupin_BLL0285-like"/>
    <property type="match status" value="1"/>
</dbReference>
<dbReference type="RefSeq" id="WP_238277692.1">
    <property type="nucleotide sequence ID" value="NZ_BPQL01000024.1"/>
</dbReference>
<comment type="caution">
    <text evidence="2">The sequence shown here is derived from an EMBL/GenBank/DDBJ whole genome shotgun (WGS) entry which is preliminary data.</text>
</comment>
<dbReference type="Gene3D" id="2.60.120.10">
    <property type="entry name" value="Jelly Rolls"/>
    <property type="match status" value="1"/>
</dbReference>
<feature type="compositionally biased region" description="Basic and acidic residues" evidence="1">
    <location>
        <begin position="115"/>
        <end position="124"/>
    </location>
</feature>
<dbReference type="InterPro" id="IPR011051">
    <property type="entry name" value="RmlC_Cupin_sf"/>
</dbReference>
<evidence type="ECO:0000256" key="1">
    <source>
        <dbReference type="SAM" id="MobiDB-lite"/>
    </source>
</evidence>
<name>A0ABV2L6T4_9HYPH</name>
<accession>A0ABV2L6T4</accession>
<evidence type="ECO:0000313" key="3">
    <source>
        <dbReference type="Proteomes" id="UP001549145"/>
    </source>
</evidence>
<sequence length="156" mass="17419">MSDSTRDASRPEKPSVPYWHLWTDAEGVSHQTRCALTDFDMKSMQPPADPQWQGTKTHDGATVMVTVQPVGWTGAWHENPKPQWIIPLSGRWFVESMDGTRVEMGPGEISFGEDQNTRERDGRQGHLSGTVGDEPAVLMVVQFDAPPTLATPCRFR</sequence>
<dbReference type="SUPFAM" id="SSF51182">
    <property type="entry name" value="RmlC-like cupins"/>
    <property type="match status" value="1"/>
</dbReference>
<proteinExistence type="predicted"/>
<evidence type="ECO:0000313" key="2">
    <source>
        <dbReference type="EMBL" id="MET3693548.1"/>
    </source>
</evidence>
<evidence type="ECO:0008006" key="4">
    <source>
        <dbReference type="Google" id="ProtNLM"/>
    </source>
</evidence>
<dbReference type="Proteomes" id="UP001549145">
    <property type="component" value="Unassembled WGS sequence"/>
</dbReference>
<protein>
    <recommendedName>
        <fullName evidence="4">Cupin domain-containing protein</fullName>
    </recommendedName>
</protein>
<feature type="region of interest" description="Disordered" evidence="1">
    <location>
        <begin position="103"/>
        <end position="131"/>
    </location>
</feature>
<dbReference type="EMBL" id="JBEPMM010000008">
    <property type="protein sequence ID" value="MET3693548.1"/>
    <property type="molecule type" value="Genomic_DNA"/>
</dbReference>
<organism evidence="2 3">
    <name type="scientific">Methylobacterium goesingense</name>
    <dbReference type="NCBI Taxonomy" id="243690"/>
    <lineage>
        <taxon>Bacteria</taxon>
        <taxon>Pseudomonadati</taxon>
        <taxon>Pseudomonadota</taxon>
        <taxon>Alphaproteobacteria</taxon>
        <taxon>Hyphomicrobiales</taxon>
        <taxon>Methylobacteriaceae</taxon>
        <taxon>Methylobacterium</taxon>
    </lineage>
</organism>
<reference evidence="2 3" key="1">
    <citation type="submission" date="2024-06" db="EMBL/GenBank/DDBJ databases">
        <title>Genomic Encyclopedia of Type Strains, Phase IV (KMG-IV): sequencing the most valuable type-strain genomes for metagenomic binning, comparative biology and taxonomic classification.</title>
        <authorList>
            <person name="Goeker M."/>
        </authorList>
    </citation>
    <scope>NUCLEOTIDE SEQUENCE [LARGE SCALE GENOMIC DNA]</scope>
    <source>
        <strain evidence="2 3">DSM 21331</strain>
    </source>
</reference>
<keyword evidence="3" id="KW-1185">Reference proteome</keyword>
<gene>
    <name evidence="2" type="ORF">ABID43_003098</name>
</gene>
<dbReference type="InterPro" id="IPR014710">
    <property type="entry name" value="RmlC-like_jellyroll"/>
</dbReference>